<reference evidence="13 14" key="1">
    <citation type="journal article" date="2016" name="Nat. Commun.">
        <title>Thousands of microbial genomes shed light on interconnected biogeochemical processes in an aquifer system.</title>
        <authorList>
            <person name="Anantharaman K."/>
            <person name="Brown C.T."/>
            <person name="Hug L.A."/>
            <person name="Sharon I."/>
            <person name="Castelle C.J."/>
            <person name="Probst A.J."/>
            <person name="Thomas B.C."/>
            <person name="Singh A."/>
            <person name="Wilkins M.J."/>
            <person name="Karaoz U."/>
            <person name="Brodie E.L."/>
            <person name="Williams K.H."/>
            <person name="Hubbard S.S."/>
            <person name="Banfield J.F."/>
        </authorList>
    </citation>
    <scope>NUCLEOTIDE SEQUENCE [LARGE SCALE GENOMIC DNA]</scope>
</reference>
<keyword evidence="5" id="KW-0249">Electron transport</keyword>
<dbReference type="PANTHER" id="PTHR43469:SF1">
    <property type="entry name" value="SPBETA PROPHAGE-DERIVED DISULFIDE BOND FORMATION PROTEIN B"/>
    <property type="match status" value="1"/>
</dbReference>
<dbReference type="InterPro" id="IPR003752">
    <property type="entry name" value="DiS_bond_form_DsbB/BdbC"/>
</dbReference>
<evidence type="ECO:0000313" key="13">
    <source>
        <dbReference type="EMBL" id="OGG74003.1"/>
    </source>
</evidence>
<dbReference type="PIRSF" id="PIRSF036659">
    <property type="entry name" value="BdbC"/>
    <property type="match status" value="1"/>
</dbReference>
<evidence type="ECO:0000256" key="1">
    <source>
        <dbReference type="ARBA" id="ARBA00004141"/>
    </source>
</evidence>
<dbReference type="EMBL" id="MFMA01000015">
    <property type="protein sequence ID" value="OGG74003.1"/>
    <property type="molecule type" value="Genomic_DNA"/>
</dbReference>
<evidence type="ECO:0000256" key="10">
    <source>
        <dbReference type="ARBA" id="ARBA00023186"/>
    </source>
</evidence>
<evidence type="ECO:0000256" key="2">
    <source>
        <dbReference type="ARBA" id="ARBA00007602"/>
    </source>
</evidence>
<organism evidence="13 14">
    <name type="scientific">Candidatus Kaiserbacteria bacterium RIFCSPLOWO2_01_FULL_54_20</name>
    <dbReference type="NCBI Taxonomy" id="1798513"/>
    <lineage>
        <taxon>Bacteria</taxon>
        <taxon>Candidatus Kaiseribacteriota</taxon>
    </lineage>
</organism>
<dbReference type="Pfam" id="PF02600">
    <property type="entry name" value="DsbB"/>
    <property type="match status" value="1"/>
</dbReference>
<dbReference type="Gene3D" id="1.20.1550.10">
    <property type="entry name" value="DsbB-like"/>
    <property type="match status" value="1"/>
</dbReference>
<evidence type="ECO:0000256" key="11">
    <source>
        <dbReference type="ARBA" id="ARBA00023284"/>
    </source>
</evidence>
<evidence type="ECO:0000256" key="4">
    <source>
        <dbReference type="ARBA" id="ARBA00022692"/>
    </source>
</evidence>
<comment type="caution">
    <text evidence="13">The sequence shown here is derived from an EMBL/GenBank/DDBJ whole genome shotgun (WGS) entry which is preliminary data.</text>
</comment>
<protein>
    <recommendedName>
        <fullName evidence="15">2-oxoglutarate dehydrogenase</fullName>
    </recommendedName>
</protein>
<proteinExistence type="inferred from homology"/>
<feature type="transmembrane region" description="Helical" evidence="12">
    <location>
        <begin position="12"/>
        <end position="31"/>
    </location>
</feature>
<accession>A0A1F6EK40</accession>
<evidence type="ECO:0000256" key="9">
    <source>
        <dbReference type="ARBA" id="ARBA00023157"/>
    </source>
</evidence>
<feature type="transmembrane region" description="Helical" evidence="12">
    <location>
        <begin position="113"/>
        <end position="136"/>
    </location>
</feature>
<dbReference type="Proteomes" id="UP000178427">
    <property type="component" value="Unassembled WGS sequence"/>
</dbReference>
<name>A0A1F6EK40_9BACT</name>
<evidence type="ECO:0000256" key="3">
    <source>
        <dbReference type="ARBA" id="ARBA00022448"/>
    </source>
</evidence>
<keyword evidence="9" id="KW-1015">Disulfide bond</keyword>
<feature type="transmembrane region" description="Helical" evidence="12">
    <location>
        <begin position="68"/>
        <end position="87"/>
    </location>
</feature>
<keyword evidence="8 12" id="KW-0472">Membrane</keyword>
<evidence type="ECO:0008006" key="15">
    <source>
        <dbReference type="Google" id="ProtNLM"/>
    </source>
</evidence>
<evidence type="ECO:0000256" key="6">
    <source>
        <dbReference type="ARBA" id="ARBA00022989"/>
    </source>
</evidence>
<keyword evidence="3" id="KW-0813">Transport</keyword>
<comment type="subcellular location">
    <subcellularLocation>
        <location evidence="1">Membrane</location>
        <topology evidence="1">Multi-pass membrane protein</topology>
    </subcellularLocation>
</comment>
<keyword evidence="6 12" id="KW-1133">Transmembrane helix</keyword>
<dbReference type="GO" id="GO:0016020">
    <property type="term" value="C:membrane"/>
    <property type="evidence" value="ECO:0007669"/>
    <property type="project" value="UniProtKB-SubCell"/>
</dbReference>
<keyword evidence="7" id="KW-0560">Oxidoreductase</keyword>
<evidence type="ECO:0000256" key="7">
    <source>
        <dbReference type="ARBA" id="ARBA00023002"/>
    </source>
</evidence>
<dbReference type="InterPro" id="IPR023380">
    <property type="entry name" value="DsbB-like_sf"/>
</dbReference>
<dbReference type="AlphaFoldDB" id="A0A1F6EK40"/>
<evidence type="ECO:0000256" key="12">
    <source>
        <dbReference type="SAM" id="Phobius"/>
    </source>
</evidence>
<dbReference type="SUPFAM" id="SSF158442">
    <property type="entry name" value="DsbB-like"/>
    <property type="match status" value="1"/>
</dbReference>
<dbReference type="PANTHER" id="PTHR43469">
    <property type="entry name" value="DISULFIDE FORMATION PROTEIN-RELATED"/>
    <property type="match status" value="1"/>
</dbReference>
<dbReference type="GO" id="GO:0015035">
    <property type="term" value="F:protein-disulfide reductase activity"/>
    <property type="evidence" value="ECO:0007669"/>
    <property type="project" value="InterPro"/>
</dbReference>
<gene>
    <name evidence="13" type="ORF">A3A40_01905</name>
</gene>
<keyword evidence="10" id="KW-0143">Chaperone</keyword>
<dbReference type="InterPro" id="IPR012187">
    <property type="entry name" value="Disulphide_bond_form_BdbC"/>
</dbReference>
<comment type="similarity">
    <text evidence="2">Belongs to the DsbB family. BdbC subfamily.</text>
</comment>
<keyword evidence="11" id="KW-0676">Redox-active center</keyword>
<keyword evidence="4 12" id="KW-0812">Transmembrane</keyword>
<sequence>MGKISALLSSWALWLGFVFALTASALTLYYSEVLGIEPCSLCWWQRIFLYPQVIMFGIALYKRDLSIVTYSIALSLAGIAFAVYNHALQVLPSGTLPCPAQGVSCAQRFVFEFGYITFPMMSLSLFAFLIVLMLFARKAAAK</sequence>
<evidence type="ECO:0000313" key="14">
    <source>
        <dbReference type="Proteomes" id="UP000178427"/>
    </source>
</evidence>
<feature type="transmembrane region" description="Helical" evidence="12">
    <location>
        <begin position="43"/>
        <end position="61"/>
    </location>
</feature>
<evidence type="ECO:0000256" key="5">
    <source>
        <dbReference type="ARBA" id="ARBA00022982"/>
    </source>
</evidence>
<dbReference type="GO" id="GO:0006457">
    <property type="term" value="P:protein folding"/>
    <property type="evidence" value="ECO:0007669"/>
    <property type="project" value="InterPro"/>
</dbReference>
<evidence type="ECO:0000256" key="8">
    <source>
        <dbReference type="ARBA" id="ARBA00023136"/>
    </source>
</evidence>